<dbReference type="Pfam" id="PF08503">
    <property type="entry name" value="DapH_N"/>
    <property type="match status" value="1"/>
</dbReference>
<dbReference type="Proteomes" id="UP000051621">
    <property type="component" value="Unassembled WGS sequence"/>
</dbReference>
<feature type="domain" description="2,3,4,5-tetrahydropyridine-2,6-dicarboxylate N-acetyltransferase N-terminal" evidence="8">
    <location>
        <begin position="13"/>
        <end position="94"/>
    </location>
</feature>
<dbReference type="InterPro" id="IPR050179">
    <property type="entry name" value="Trans_hexapeptide_repeat"/>
</dbReference>
<keyword evidence="10" id="KW-1185">Reference proteome</keyword>
<evidence type="ECO:0000256" key="4">
    <source>
        <dbReference type="ARBA" id="ARBA00022915"/>
    </source>
</evidence>
<dbReference type="EMBL" id="AZEF01000010">
    <property type="protein sequence ID" value="KRL02705.1"/>
    <property type="molecule type" value="Genomic_DNA"/>
</dbReference>
<dbReference type="InterPro" id="IPR018357">
    <property type="entry name" value="Hexapep_transf_CS"/>
</dbReference>
<dbReference type="CDD" id="cd03350">
    <property type="entry name" value="LbH_THP_succinylT"/>
    <property type="match status" value="1"/>
</dbReference>
<comment type="catalytic activity">
    <reaction evidence="7">
        <text>(S)-2,3,4,5-tetrahydrodipicolinate + acetyl-CoA + H2O = L-2-acetamido-6-oxoheptanedioate + CoA</text>
        <dbReference type="Rhea" id="RHEA:13085"/>
        <dbReference type="ChEBI" id="CHEBI:15377"/>
        <dbReference type="ChEBI" id="CHEBI:16845"/>
        <dbReference type="ChEBI" id="CHEBI:57287"/>
        <dbReference type="ChEBI" id="CHEBI:57288"/>
        <dbReference type="ChEBI" id="CHEBI:58117"/>
        <dbReference type="EC" id="2.3.1.89"/>
    </reaction>
</comment>
<accession>A0A0R1M4J5</accession>
<keyword evidence="1 7" id="KW-0028">Amino-acid biosynthesis</keyword>
<dbReference type="InterPro" id="IPR001451">
    <property type="entry name" value="Hexapep"/>
</dbReference>
<evidence type="ECO:0000256" key="5">
    <source>
        <dbReference type="ARBA" id="ARBA00023154"/>
    </source>
</evidence>
<dbReference type="SUPFAM" id="SSF51161">
    <property type="entry name" value="Trimeric LpxA-like enzymes"/>
    <property type="match status" value="1"/>
</dbReference>
<dbReference type="GO" id="GO:0047200">
    <property type="term" value="F:tetrahydrodipicolinate N-acetyltransferase activity"/>
    <property type="evidence" value="ECO:0007669"/>
    <property type="project" value="UniProtKB-UniRule"/>
</dbReference>
<dbReference type="HAMAP" id="MF_01691">
    <property type="entry name" value="DapH"/>
    <property type="match status" value="1"/>
</dbReference>
<dbReference type="PATRIC" id="fig|1423731.3.peg.607"/>
<keyword evidence="3 7" id="KW-0677">Repeat</keyword>
<comment type="function">
    <text evidence="7">Catalyzes the transfer of an acetyl group from acetyl-CoA to tetrahydrodipicolinate.</text>
</comment>
<comment type="caution">
    <text evidence="9">The sequence shown here is derived from an EMBL/GenBank/DDBJ whole genome shotgun (WGS) entry which is preliminary data.</text>
</comment>
<evidence type="ECO:0000256" key="1">
    <source>
        <dbReference type="ARBA" id="ARBA00022605"/>
    </source>
</evidence>
<keyword evidence="5 7" id="KW-0457">Lysine biosynthesis</keyword>
<organism evidence="9 10">
    <name type="scientific">Liquorilactobacillus capillatus DSM 19910</name>
    <dbReference type="NCBI Taxonomy" id="1423731"/>
    <lineage>
        <taxon>Bacteria</taxon>
        <taxon>Bacillati</taxon>
        <taxon>Bacillota</taxon>
        <taxon>Bacilli</taxon>
        <taxon>Lactobacillales</taxon>
        <taxon>Lactobacillaceae</taxon>
        <taxon>Liquorilactobacillus</taxon>
    </lineage>
</organism>
<evidence type="ECO:0000256" key="2">
    <source>
        <dbReference type="ARBA" id="ARBA00022679"/>
    </source>
</evidence>
<keyword evidence="2 7" id="KW-0808">Transferase</keyword>
<dbReference type="STRING" id="1423731.FC81_GL000592"/>
<dbReference type="InterPro" id="IPR019873">
    <property type="entry name" value="DapH"/>
</dbReference>
<dbReference type="Pfam" id="PF00132">
    <property type="entry name" value="Hexapep"/>
    <property type="match status" value="2"/>
</dbReference>
<proteinExistence type="inferred from homology"/>
<dbReference type="Gene3D" id="3.30.70.250">
    <property type="entry name" value="Malonyl-CoA ACP transacylase, ACP-binding"/>
    <property type="match status" value="1"/>
</dbReference>
<protein>
    <recommendedName>
        <fullName evidence="7">2,3,4,5-tetrahydropyridine-2,6-dicarboxylate N-acetyltransferase</fullName>
        <ecNumber evidence="7">2.3.1.89</ecNumber>
    </recommendedName>
    <alternativeName>
        <fullName evidence="7">Tetrahydrodipicolinate N-acetyltransferase</fullName>
        <shortName evidence="7">THP acetyltransferase</shortName>
        <shortName evidence="7">Tetrahydropicolinate acetylase</shortName>
    </alternativeName>
</protein>
<comment type="pathway">
    <text evidence="7">Amino-acid biosynthesis; L-lysine biosynthesis via DAP pathway; LL-2,6-diaminopimelate from (S)-tetrahydrodipicolinate (acetylase route): step 1/3.</text>
</comment>
<dbReference type="PANTHER" id="PTHR43300:SF10">
    <property type="entry name" value="2,3,4,5-TETRAHYDROPYRIDINE-2,6-DICARBOXYLATE N-ACETYLTRANSFERASE"/>
    <property type="match status" value="1"/>
</dbReference>
<dbReference type="AlphaFoldDB" id="A0A0R1M4J5"/>
<evidence type="ECO:0000256" key="3">
    <source>
        <dbReference type="ARBA" id="ARBA00022737"/>
    </source>
</evidence>
<evidence type="ECO:0000256" key="7">
    <source>
        <dbReference type="HAMAP-Rule" id="MF_01691"/>
    </source>
</evidence>
<evidence type="ECO:0000256" key="6">
    <source>
        <dbReference type="ARBA" id="ARBA00023315"/>
    </source>
</evidence>
<dbReference type="Pfam" id="PF14602">
    <property type="entry name" value="Hexapep_2"/>
    <property type="match status" value="1"/>
</dbReference>
<reference evidence="9 10" key="1">
    <citation type="journal article" date="2015" name="Genome Announc.">
        <title>Expanding the biotechnology potential of lactobacilli through comparative genomics of 213 strains and associated genera.</title>
        <authorList>
            <person name="Sun Z."/>
            <person name="Harris H.M."/>
            <person name="McCann A."/>
            <person name="Guo C."/>
            <person name="Argimon S."/>
            <person name="Zhang W."/>
            <person name="Yang X."/>
            <person name="Jeffery I.B."/>
            <person name="Cooney J.C."/>
            <person name="Kagawa T.F."/>
            <person name="Liu W."/>
            <person name="Song Y."/>
            <person name="Salvetti E."/>
            <person name="Wrobel A."/>
            <person name="Rasinkangas P."/>
            <person name="Parkhill J."/>
            <person name="Rea M.C."/>
            <person name="O'Sullivan O."/>
            <person name="Ritari J."/>
            <person name="Douillard F.P."/>
            <person name="Paul Ross R."/>
            <person name="Yang R."/>
            <person name="Briner A.E."/>
            <person name="Felis G.E."/>
            <person name="de Vos W.M."/>
            <person name="Barrangou R."/>
            <person name="Klaenhammer T.R."/>
            <person name="Caufield P.W."/>
            <person name="Cui Y."/>
            <person name="Zhang H."/>
            <person name="O'Toole P.W."/>
        </authorList>
    </citation>
    <scope>NUCLEOTIDE SEQUENCE [LARGE SCALE GENOMIC DNA]</scope>
    <source>
        <strain evidence="9 10">DSM 19910</strain>
    </source>
</reference>
<dbReference type="Gene3D" id="2.160.10.10">
    <property type="entry name" value="Hexapeptide repeat proteins"/>
    <property type="match status" value="1"/>
</dbReference>
<evidence type="ECO:0000313" key="10">
    <source>
        <dbReference type="Proteomes" id="UP000051621"/>
    </source>
</evidence>
<evidence type="ECO:0000259" key="8">
    <source>
        <dbReference type="Pfam" id="PF08503"/>
    </source>
</evidence>
<dbReference type="InterPro" id="IPR011004">
    <property type="entry name" value="Trimer_LpxA-like_sf"/>
</dbReference>
<sequence length="244" mass="25586">MIKSIGGVFVVKLDANDIIRTIAESQKKTPVKVYIKGEMAKIVIPTKVDAYLEEKTGILFGDWKDIQPLLEDHTKIKGYHVENDGRNTGVALLDKKKFNARIEPGAVIRDQVEIGDNAVVMMGAVINIGAEIGANSMIDMGAILGGRAIVGQHCHIGAGTVLAGVVEPPSAQPVVIEDDVLIGANAVVLEGVRIGKGAVVGAGSVVTKDVAPGTVVVGMPAKKIKNVTDVAAGKTEIVDDLRKL</sequence>
<dbReference type="NCBIfam" id="TIGR03532">
    <property type="entry name" value="DapD_Ac"/>
    <property type="match status" value="1"/>
</dbReference>
<dbReference type="PROSITE" id="PS00101">
    <property type="entry name" value="HEXAPEP_TRANSFERASES"/>
    <property type="match status" value="1"/>
</dbReference>
<gene>
    <name evidence="7" type="primary">dapH</name>
    <name evidence="9" type="ORF">FC81_GL000592</name>
</gene>
<comment type="similarity">
    <text evidence="7">Belongs to the transferase hexapeptide repeat family. DapH subfamily.</text>
</comment>
<dbReference type="EC" id="2.3.1.89" evidence="7"/>
<keyword evidence="6 7" id="KW-0012">Acyltransferase</keyword>
<dbReference type="PANTHER" id="PTHR43300">
    <property type="entry name" value="ACETYLTRANSFERASE"/>
    <property type="match status" value="1"/>
</dbReference>
<evidence type="ECO:0000313" key="9">
    <source>
        <dbReference type="EMBL" id="KRL02705.1"/>
    </source>
</evidence>
<dbReference type="GO" id="GO:0009089">
    <property type="term" value="P:lysine biosynthetic process via diaminopimelate"/>
    <property type="evidence" value="ECO:0007669"/>
    <property type="project" value="UniProtKB-UniRule"/>
</dbReference>
<dbReference type="UniPathway" id="UPA00034">
    <property type="reaction ID" value="UER00022"/>
</dbReference>
<dbReference type="InterPro" id="IPR013710">
    <property type="entry name" value="DapH_N"/>
</dbReference>
<dbReference type="GO" id="GO:0019877">
    <property type="term" value="P:diaminopimelate biosynthetic process"/>
    <property type="evidence" value="ECO:0007669"/>
    <property type="project" value="UniProtKB-UniRule"/>
</dbReference>
<name>A0A0R1M4J5_9LACO</name>
<keyword evidence="4 7" id="KW-0220">Diaminopimelate biosynthesis</keyword>